<accession>A0A7I3Z702</accession>
<dbReference type="AlphaFoldDB" id="A0A2K1JD84"/>
<reference evidence="1 3" key="1">
    <citation type="journal article" date="2008" name="Science">
        <title>The Physcomitrella genome reveals evolutionary insights into the conquest of land by plants.</title>
        <authorList>
            <person name="Rensing S."/>
            <person name="Lang D."/>
            <person name="Zimmer A."/>
            <person name="Terry A."/>
            <person name="Salamov A."/>
            <person name="Shapiro H."/>
            <person name="Nishiyama T."/>
            <person name="Perroud P.-F."/>
            <person name="Lindquist E."/>
            <person name="Kamisugi Y."/>
            <person name="Tanahashi T."/>
            <person name="Sakakibara K."/>
            <person name="Fujita T."/>
            <person name="Oishi K."/>
            <person name="Shin-I T."/>
            <person name="Kuroki Y."/>
            <person name="Toyoda A."/>
            <person name="Suzuki Y."/>
            <person name="Hashimoto A."/>
            <person name="Yamaguchi K."/>
            <person name="Sugano A."/>
            <person name="Kohara Y."/>
            <person name="Fujiyama A."/>
            <person name="Anterola A."/>
            <person name="Aoki S."/>
            <person name="Ashton N."/>
            <person name="Barbazuk W.B."/>
            <person name="Barker E."/>
            <person name="Bennetzen J."/>
            <person name="Bezanilla M."/>
            <person name="Blankenship R."/>
            <person name="Cho S.H."/>
            <person name="Dutcher S."/>
            <person name="Estelle M."/>
            <person name="Fawcett J.A."/>
            <person name="Gundlach H."/>
            <person name="Hanada K."/>
            <person name="Heyl A."/>
            <person name="Hicks K.A."/>
            <person name="Hugh J."/>
            <person name="Lohr M."/>
            <person name="Mayer K."/>
            <person name="Melkozernov A."/>
            <person name="Murata T."/>
            <person name="Nelson D."/>
            <person name="Pils B."/>
            <person name="Prigge M."/>
            <person name="Reiss B."/>
            <person name="Renner T."/>
            <person name="Rombauts S."/>
            <person name="Rushton P."/>
            <person name="Sanderfoot A."/>
            <person name="Schween G."/>
            <person name="Shiu S.-H."/>
            <person name="Stueber K."/>
            <person name="Theodoulou F.L."/>
            <person name="Tu H."/>
            <person name="Van de Peer Y."/>
            <person name="Verrier P.J."/>
            <person name="Waters E."/>
            <person name="Wood A."/>
            <person name="Yang L."/>
            <person name="Cove D."/>
            <person name="Cuming A."/>
            <person name="Hasebe M."/>
            <person name="Lucas S."/>
            <person name="Mishler D.B."/>
            <person name="Reski R."/>
            <person name="Grigoriev I."/>
            <person name="Quatrano R.S."/>
            <person name="Boore J.L."/>
        </authorList>
    </citation>
    <scope>NUCLEOTIDE SEQUENCE [LARGE SCALE GENOMIC DNA]</scope>
    <source>
        <strain evidence="2 3">cv. Gransden 2004</strain>
    </source>
</reference>
<evidence type="ECO:0000313" key="3">
    <source>
        <dbReference type="Proteomes" id="UP000006727"/>
    </source>
</evidence>
<dbReference type="EnsemblPlants" id="Pp3c15_14900V3.1">
    <property type="protein sequence ID" value="PAC:32928546.CDS.1"/>
    <property type="gene ID" value="Pp3c15_14900"/>
</dbReference>
<organism evidence="1">
    <name type="scientific">Physcomitrium patens</name>
    <name type="common">Spreading-leaved earth moss</name>
    <name type="synonym">Physcomitrella patens</name>
    <dbReference type="NCBI Taxonomy" id="3218"/>
    <lineage>
        <taxon>Eukaryota</taxon>
        <taxon>Viridiplantae</taxon>
        <taxon>Streptophyta</taxon>
        <taxon>Embryophyta</taxon>
        <taxon>Bryophyta</taxon>
        <taxon>Bryophytina</taxon>
        <taxon>Bryopsida</taxon>
        <taxon>Funariidae</taxon>
        <taxon>Funariales</taxon>
        <taxon>Funariaceae</taxon>
        <taxon>Physcomitrium</taxon>
    </lineage>
</organism>
<keyword evidence="3" id="KW-1185">Reference proteome</keyword>
<dbReference type="EMBL" id="ABEU02000015">
    <property type="protein sequence ID" value="PNR39491.1"/>
    <property type="molecule type" value="Genomic_DNA"/>
</dbReference>
<dbReference type="InterPro" id="IPR045222">
    <property type="entry name" value="Rpb4-like"/>
</dbReference>
<dbReference type="STRING" id="3218.A0A2K1JD84"/>
<sequence length="62" mass="7338">MQQLRSDPASHTSSIFQRKLRNVRRFGSFLNPDAVNQMREVLKRYRLHKFEECVAGNVFGDR</sequence>
<dbReference type="PANTHER" id="PTHR21297">
    <property type="entry name" value="DNA-DIRECTED RNA POLYMERASE II"/>
    <property type="match status" value="1"/>
</dbReference>
<name>A0A2K1JD84_PHYPA</name>
<evidence type="ECO:0000313" key="2">
    <source>
        <dbReference type="EnsemblPlants" id="PAC:32928546.CDS.1"/>
    </source>
</evidence>
<reference evidence="2" key="3">
    <citation type="submission" date="2020-12" db="UniProtKB">
        <authorList>
            <consortium name="EnsemblPlants"/>
        </authorList>
    </citation>
    <scope>IDENTIFICATION</scope>
</reference>
<protein>
    <submittedName>
        <fullName evidence="1 2">Uncharacterized protein</fullName>
    </submittedName>
</protein>
<dbReference type="Proteomes" id="UP000006727">
    <property type="component" value="Chromosome 15"/>
</dbReference>
<gene>
    <name evidence="1" type="ORF">PHYPA_019769</name>
</gene>
<dbReference type="SUPFAM" id="SSF47819">
    <property type="entry name" value="HRDC-like"/>
    <property type="match status" value="1"/>
</dbReference>
<accession>A0A2K1JD84</accession>
<dbReference type="Gramene" id="Pp3c15_14900V3.1">
    <property type="protein sequence ID" value="PAC:32928546.CDS.1"/>
    <property type="gene ID" value="Pp3c15_14900"/>
</dbReference>
<reference evidence="1 3" key="2">
    <citation type="journal article" date="2018" name="Plant J.">
        <title>The Physcomitrella patens chromosome-scale assembly reveals moss genome structure and evolution.</title>
        <authorList>
            <person name="Lang D."/>
            <person name="Ullrich K.K."/>
            <person name="Murat F."/>
            <person name="Fuchs J."/>
            <person name="Jenkins J."/>
            <person name="Haas F.B."/>
            <person name="Piednoel M."/>
            <person name="Gundlach H."/>
            <person name="Van Bel M."/>
            <person name="Meyberg R."/>
            <person name="Vives C."/>
            <person name="Morata J."/>
            <person name="Symeonidi A."/>
            <person name="Hiss M."/>
            <person name="Muchero W."/>
            <person name="Kamisugi Y."/>
            <person name="Saleh O."/>
            <person name="Blanc G."/>
            <person name="Decker E.L."/>
            <person name="van Gessel N."/>
            <person name="Grimwood J."/>
            <person name="Hayes R.D."/>
            <person name="Graham S.W."/>
            <person name="Gunter L.E."/>
            <person name="McDaniel S.F."/>
            <person name="Hoernstein S.N.W."/>
            <person name="Larsson A."/>
            <person name="Li F.W."/>
            <person name="Perroud P.F."/>
            <person name="Phillips J."/>
            <person name="Ranjan P."/>
            <person name="Rokshar D.S."/>
            <person name="Rothfels C.J."/>
            <person name="Schneider L."/>
            <person name="Shu S."/>
            <person name="Stevenson D.W."/>
            <person name="Thummler F."/>
            <person name="Tillich M."/>
            <person name="Villarreal Aguilar J.C."/>
            <person name="Widiez T."/>
            <person name="Wong G.K."/>
            <person name="Wymore A."/>
            <person name="Zhang Y."/>
            <person name="Zimmer A.D."/>
            <person name="Quatrano R.S."/>
            <person name="Mayer K.F.X."/>
            <person name="Goodstein D."/>
            <person name="Casacuberta J.M."/>
            <person name="Vandepoele K."/>
            <person name="Reski R."/>
            <person name="Cuming A.C."/>
            <person name="Tuskan G.A."/>
            <person name="Maumus F."/>
            <person name="Salse J."/>
            <person name="Schmutz J."/>
            <person name="Rensing S.A."/>
        </authorList>
    </citation>
    <scope>NUCLEOTIDE SEQUENCE [LARGE SCALE GENOMIC DNA]</scope>
    <source>
        <strain evidence="2 3">cv. Gransden 2004</strain>
    </source>
</reference>
<proteinExistence type="predicted"/>
<dbReference type="InterPro" id="IPR010997">
    <property type="entry name" value="HRDC-like_sf"/>
</dbReference>
<dbReference type="InterPro" id="IPR038324">
    <property type="entry name" value="Rpb4/RPC9_sf"/>
</dbReference>
<dbReference type="Gene3D" id="1.20.1250.40">
    <property type="match status" value="1"/>
</dbReference>
<dbReference type="GO" id="GO:0000166">
    <property type="term" value="F:nucleotide binding"/>
    <property type="evidence" value="ECO:0007669"/>
    <property type="project" value="InterPro"/>
</dbReference>
<evidence type="ECO:0000313" key="1">
    <source>
        <dbReference type="EMBL" id="PNR39491.1"/>
    </source>
</evidence>